<accession>B3QSS8</accession>
<gene>
    <name evidence="1" type="ordered locus">Ctha_1667</name>
</gene>
<dbReference type="KEGG" id="cts:Ctha_1667"/>
<dbReference type="OrthoDB" id="9802962at2"/>
<dbReference type="AlphaFoldDB" id="B3QSS8"/>
<dbReference type="eggNOG" id="ENOG503425Q">
    <property type="taxonomic scope" value="Bacteria"/>
</dbReference>
<evidence type="ECO:0000313" key="1">
    <source>
        <dbReference type="EMBL" id="ACF14125.1"/>
    </source>
</evidence>
<organism evidence="1 2">
    <name type="scientific">Chloroherpeton thalassium (strain ATCC 35110 / GB-78)</name>
    <dbReference type="NCBI Taxonomy" id="517418"/>
    <lineage>
        <taxon>Bacteria</taxon>
        <taxon>Pseudomonadati</taxon>
        <taxon>Chlorobiota</taxon>
        <taxon>Chlorobiia</taxon>
        <taxon>Chlorobiales</taxon>
        <taxon>Chloroherpetonaceae</taxon>
        <taxon>Chloroherpeton</taxon>
    </lineage>
</organism>
<reference evidence="1 2" key="1">
    <citation type="submission" date="2008-06" db="EMBL/GenBank/DDBJ databases">
        <title>Complete sequence of Chloroherpeton thalassium ATCC 35110.</title>
        <authorList>
            <consortium name="US DOE Joint Genome Institute"/>
            <person name="Lucas S."/>
            <person name="Copeland A."/>
            <person name="Lapidus A."/>
            <person name="Glavina del Rio T."/>
            <person name="Dalin E."/>
            <person name="Tice H."/>
            <person name="Bruce D."/>
            <person name="Goodwin L."/>
            <person name="Pitluck S."/>
            <person name="Schmutz J."/>
            <person name="Larimer F."/>
            <person name="Land M."/>
            <person name="Hauser L."/>
            <person name="Kyrpides N."/>
            <person name="Mikhailova N."/>
            <person name="Liu Z."/>
            <person name="Li T."/>
            <person name="Zhao F."/>
            <person name="Overmann J."/>
            <person name="Bryant D.A."/>
            <person name="Richardson P."/>
        </authorList>
    </citation>
    <scope>NUCLEOTIDE SEQUENCE [LARGE SCALE GENOMIC DNA]</scope>
    <source>
        <strain evidence="2">ATCC 35110 / GB-78</strain>
    </source>
</reference>
<protein>
    <submittedName>
        <fullName evidence="1">Uncharacterized protein</fullName>
    </submittedName>
</protein>
<dbReference type="Proteomes" id="UP000001208">
    <property type="component" value="Chromosome"/>
</dbReference>
<dbReference type="RefSeq" id="WP_012500209.1">
    <property type="nucleotide sequence ID" value="NC_011026.1"/>
</dbReference>
<dbReference type="EMBL" id="CP001100">
    <property type="protein sequence ID" value="ACF14125.1"/>
    <property type="molecule type" value="Genomic_DNA"/>
</dbReference>
<evidence type="ECO:0000313" key="2">
    <source>
        <dbReference type="Proteomes" id="UP000001208"/>
    </source>
</evidence>
<dbReference type="STRING" id="517418.Ctha_1667"/>
<dbReference type="HOGENOM" id="CLU_1999837_0_0_10"/>
<sequence>MPEPKPYLYCSKGFTMEEIVRIYQKYCKDLNDPEDIWIEGYDEFLEYRSDIEIRKTELTSELKPIVRWCDQVVLRNGLHYIDIFGEGLYDDSYRKKRYPTTHWWWYLDKVKSGELPTPDIENGI</sequence>
<keyword evidence="2" id="KW-1185">Reference proteome</keyword>
<name>B3QSS8_CHLT3</name>
<proteinExistence type="predicted"/>